<sequence length="72" mass="8262">MASNPNGSTSIPIVPPPYGEMPFFSTAEELLPKTEVFCVRLMKIEDNIQRVARDFEMVEDGFEDLRSSVYRY</sequence>
<dbReference type="HOGENOM" id="CLU_140605_0_0_1"/>
<gene>
    <name evidence="1" type="ORF">AMTR_s00050p00213390</name>
</gene>
<dbReference type="Gramene" id="ERN12926">
    <property type="protein sequence ID" value="ERN12926"/>
    <property type="gene ID" value="AMTR_s00050p00213390"/>
</dbReference>
<keyword evidence="2" id="KW-1185">Reference proteome</keyword>
<organism evidence="1 2">
    <name type="scientific">Amborella trichopoda</name>
    <dbReference type="NCBI Taxonomy" id="13333"/>
    <lineage>
        <taxon>Eukaryota</taxon>
        <taxon>Viridiplantae</taxon>
        <taxon>Streptophyta</taxon>
        <taxon>Embryophyta</taxon>
        <taxon>Tracheophyta</taxon>
        <taxon>Spermatophyta</taxon>
        <taxon>Magnoliopsida</taxon>
        <taxon>Amborellales</taxon>
        <taxon>Amborellaceae</taxon>
        <taxon>Amborella</taxon>
    </lineage>
</organism>
<dbReference type="Proteomes" id="UP000017836">
    <property type="component" value="Unassembled WGS sequence"/>
</dbReference>
<proteinExistence type="predicted"/>
<dbReference type="EMBL" id="KI392596">
    <property type="protein sequence ID" value="ERN12926.1"/>
    <property type="molecule type" value="Genomic_DNA"/>
</dbReference>
<accession>W1PYA5</accession>
<protein>
    <submittedName>
        <fullName evidence="1">Uncharacterized protein</fullName>
    </submittedName>
</protein>
<evidence type="ECO:0000313" key="2">
    <source>
        <dbReference type="Proteomes" id="UP000017836"/>
    </source>
</evidence>
<evidence type="ECO:0000313" key="1">
    <source>
        <dbReference type="EMBL" id="ERN12926.1"/>
    </source>
</evidence>
<dbReference type="AlphaFoldDB" id="W1PYA5"/>
<name>W1PYA5_AMBTC</name>
<reference evidence="2" key="1">
    <citation type="journal article" date="2013" name="Science">
        <title>The Amborella genome and the evolution of flowering plants.</title>
        <authorList>
            <consortium name="Amborella Genome Project"/>
        </authorList>
    </citation>
    <scope>NUCLEOTIDE SEQUENCE [LARGE SCALE GENOMIC DNA]</scope>
</reference>